<sequence length="505" mass="53684">MAAARASIGQRMATGVVWVVGSRLLVRLLGVISTLILARLLQPSDYGLIALATAFAAAVELLGAFNFDVWLVRHRSPSAAHYDTVWTLSLLRGVVIAVILFVAAEGVAVVFSEPRLTDVLRVLALGTLAASITNVGITDFQRDLRFDREFAYLGLAKFGSFLVAVLIAVWLRTYWALLAGIVAGQLLRVYLSFRLSPYRPRWSLLHWREVFGFSKWLLAGNVFGFAYLQSGTFILGRLSGADAVGFYMVAREISDLASSEIIAPIRRVLLPGYANLHNDTTLLQRSFIDGFGLIGLFGLPCAAGIVASAEPLVATLLGPQWGPTVDLIRVLGVYALTSIAMANQGPILLAMGHSRLLTLLMALGVLLLVPSFIAAVLIDGLAGAVIATSAVNVVLFAVSLGVTARVVGVAPVEVFRVTWRAIFAAGVMGVSVWTLADYLGAGHAAPVLNLLVCVISGAIVYLAVLAGLWIAGGRTAGPEQAAYAYFVQRLPRGAGGLSATKEARK</sequence>
<keyword evidence="3" id="KW-1003">Cell membrane</keyword>
<evidence type="ECO:0000256" key="1">
    <source>
        <dbReference type="ARBA" id="ARBA00004651"/>
    </source>
</evidence>
<feature type="transmembrane region" description="Helical" evidence="7">
    <location>
        <begin position="384"/>
        <end position="407"/>
    </location>
</feature>
<feature type="transmembrane region" description="Helical" evidence="7">
    <location>
        <begin position="287"/>
        <end position="307"/>
    </location>
</feature>
<feature type="transmembrane region" description="Helical" evidence="7">
    <location>
        <begin position="356"/>
        <end position="378"/>
    </location>
</feature>
<evidence type="ECO:0000256" key="5">
    <source>
        <dbReference type="ARBA" id="ARBA00022989"/>
    </source>
</evidence>
<protein>
    <submittedName>
        <fullName evidence="8">Teichuronic acid biosynthesis protein TuaB</fullName>
    </submittedName>
</protein>
<evidence type="ECO:0000256" key="7">
    <source>
        <dbReference type="SAM" id="Phobius"/>
    </source>
</evidence>
<comment type="similarity">
    <text evidence="2">Belongs to the polysaccharide synthase family.</text>
</comment>
<feature type="transmembrane region" description="Helical" evidence="7">
    <location>
        <begin position="84"/>
        <end position="104"/>
    </location>
</feature>
<comment type="caution">
    <text evidence="8">The sequence shown here is derived from an EMBL/GenBank/DDBJ whole genome shotgun (WGS) entry which is preliminary data.</text>
</comment>
<feature type="transmembrane region" description="Helical" evidence="7">
    <location>
        <begin position="48"/>
        <end position="72"/>
    </location>
</feature>
<evidence type="ECO:0000313" key="9">
    <source>
        <dbReference type="Proteomes" id="UP000021816"/>
    </source>
</evidence>
<keyword evidence="6 7" id="KW-0472">Membrane</keyword>
<dbReference type="Proteomes" id="UP000021816">
    <property type="component" value="Unassembled WGS sequence"/>
</dbReference>
<dbReference type="PATRIC" id="fig|1454003.3.peg.3203"/>
<dbReference type="STRING" id="1454003.AW10_03147"/>
<proteinExistence type="inferred from homology"/>
<dbReference type="AlphaFoldDB" id="A0A011N6S4"/>
<evidence type="ECO:0000256" key="3">
    <source>
        <dbReference type="ARBA" id="ARBA00022475"/>
    </source>
</evidence>
<evidence type="ECO:0000313" key="8">
    <source>
        <dbReference type="EMBL" id="EXI78303.1"/>
    </source>
</evidence>
<keyword evidence="4 7" id="KW-0812">Transmembrane</keyword>
<organism evidence="8 9">
    <name type="scientific">Candidatus Accumulibacter appositus</name>
    <dbReference type="NCBI Taxonomy" id="1454003"/>
    <lineage>
        <taxon>Bacteria</taxon>
        <taxon>Pseudomonadati</taxon>
        <taxon>Pseudomonadota</taxon>
        <taxon>Betaproteobacteria</taxon>
        <taxon>Candidatus Accumulibacter</taxon>
    </lineage>
</organism>
<dbReference type="Pfam" id="PF13440">
    <property type="entry name" value="Polysacc_synt_3"/>
    <property type="match status" value="1"/>
</dbReference>
<comment type="subcellular location">
    <subcellularLocation>
        <location evidence="1">Cell membrane</location>
        <topology evidence="1">Multi-pass membrane protein</topology>
    </subcellularLocation>
</comment>
<gene>
    <name evidence="8" type="primary">tuaB</name>
    <name evidence="8" type="ORF">AW10_03147</name>
</gene>
<dbReference type="PANTHER" id="PTHR30250">
    <property type="entry name" value="PST FAMILY PREDICTED COLANIC ACID TRANSPORTER"/>
    <property type="match status" value="1"/>
</dbReference>
<dbReference type="PANTHER" id="PTHR30250:SF10">
    <property type="entry name" value="LIPOPOLYSACCHARIDE BIOSYNTHESIS PROTEIN WZXC"/>
    <property type="match status" value="1"/>
</dbReference>
<name>A0A011N6S4_9PROT</name>
<keyword evidence="5 7" id="KW-1133">Transmembrane helix</keyword>
<feature type="transmembrane region" description="Helical" evidence="7">
    <location>
        <begin position="12"/>
        <end position="36"/>
    </location>
</feature>
<accession>A0A011N6S4</accession>
<feature type="transmembrane region" description="Helical" evidence="7">
    <location>
        <begin position="150"/>
        <end position="168"/>
    </location>
</feature>
<evidence type="ECO:0000256" key="6">
    <source>
        <dbReference type="ARBA" id="ARBA00023136"/>
    </source>
</evidence>
<feature type="transmembrane region" description="Helical" evidence="7">
    <location>
        <begin position="448"/>
        <end position="471"/>
    </location>
</feature>
<dbReference type="InterPro" id="IPR050833">
    <property type="entry name" value="Poly_Biosynth_Transport"/>
</dbReference>
<evidence type="ECO:0000256" key="4">
    <source>
        <dbReference type="ARBA" id="ARBA00022692"/>
    </source>
</evidence>
<reference evidence="8 9" key="1">
    <citation type="submission" date="2014-02" db="EMBL/GenBank/DDBJ databases">
        <title>Expanding our view of genomic diversity in Candidatus Accumulibacter clades.</title>
        <authorList>
            <person name="Skennerton C.T."/>
            <person name="Barr J.J."/>
            <person name="Slater F.R."/>
            <person name="Bond P.L."/>
            <person name="Tyson G.W."/>
        </authorList>
    </citation>
    <scope>NUCLEOTIDE SEQUENCE [LARGE SCALE GENOMIC DNA]</scope>
    <source>
        <strain evidence="9">BA-92</strain>
    </source>
</reference>
<feature type="transmembrane region" description="Helical" evidence="7">
    <location>
        <begin position="119"/>
        <end position="138"/>
    </location>
</feature>
<dbReference type="CDD" id="cd13127">
    <property type="entry name" value="MATE_tuaB_like"/>
    <property type="match status" value="1"/>
</dbReference>
<evidence type="ECO:0000256" key="2">
    <source>
        <dbReference type="ARBA" id="ARBA00007430"/>
    </source>
</evidence>
<feature type="transmembrane region" description="Helical" evidence="7">
    <location>
        <begin position="327"/>
        <end position="349"/>
    </location>
</feature>
<feature type="transmembrane region" description="Helical" evidence="7">
    <location>
        <begin position="419"/>
        <end position="436"/>
    </location>
</feature>
<dbReference type="EMBL" id="JEMX01000075">
    <property type="protein sequence ID" value="EXI78303.1"/>
    <property type="molecule type" value="Genomic_DNA"/>
</dbReference>
<dbReference type="GO" id="GO:0005886">
    <property type="term" value="C:plasma membrane"/>
    <property type="evidence" value="ECO:0007669"/>
    <property type="project" value="UniProtKB-SubCell"/>
</dbReference>